<accession>A0A545V974</accession>
<proteinExistence type="predicted"/>
<keyword evidence="2" id="KW-1185">Reference proteome</keyword>
<dbReference type="EMBL" id="SPUK01000003">
    <property type="protein sequence ID" value="TQV98277.1"/>
    <property type="molecule type" value="Genomic_DNA"/>
</dbReference>
<comment type="caution">
    <text evidence="1">The sequence shown here is derived from an EMBL/GenBank/DDBJ whole genome shotgun (WGS) entry which is preliminary data.</text>
</comment>
<dbReference type="AlphaFoldDB" id="A0A545V974"/>
<dbReference type="Proteomes" id="UP000315783">
    <property type="component" value="Unassembled WGS sequence"/>
</dbReference>
<protein>
    <submittedName>
        <fullName evidence="1">Uncharacterized protein</fullName>
    </submittedName>
</protein>
<sequence>MGFIASTRCACRNEVVSSYWYTNMPPPTCLPANVGTLLQLLLSACSHAHGRTTVRNVPRLLWLLVSDHLSLPLFATL</sequence>
<organism evidence="1 2">
    <name type="scientific">Cordyceps javanica</name>
    <dbReference type="NCBI Taxonomy" id="43265"/>
    <lineage>
        <taxon>Eukaryota</taxon>
        <taxon>Fungi</taxon>
        <taxon>Dikarya</taxon>
        <taxon>Ascomycota</taxon>
        <taxon>Pezizomycotina</taxon>
        <taxon>Sordariomycetes</taxon>
        <taxon>Hypocreomycetidae</taxon>
        <taxon>Hypocreales</taxon>
        <taxon>Cordycipitaceae</taxon>
        <taxon>Cordyceps</taxon>
    </lineage>
</organism>
<evidence type="ECO:0000313" key="2">
    <source>
        <dbReference type="Proteomes" id="UP000315783"/>
    </source>
</evidence>
<gene>
    <name evidence="1" type="ORF">IF1G_02357</name>
</gene>
<evidence type="ECO:0000313" key="1">
    <source>
        <dbReference type="EMBL" id="TQV98277.1"/>
    </source>
</evidence>
<reference evidence="1 2" key="1">
    <citation type="journal article" date="2019" name="Appl. Microbiol. Biotechnol.">
        <title>Genome sequence of Isaria javanica and comparative genome analysis insights into family S53 peptidase evolution in fungal entomopathogens.</title>
        <authorList>
            <person name="Lin R."/>
            <person name="Zhang X."/>
            <person name="Xin B."/>
            <person name="Zou M."/>
            <person name="Gao Y."/>
            <person name="Qin F."/>
            <person name="Hu Q."/>
            <person name="Xie B."/>
            <person name="Cheng X."/>
        </authorList>
    </citation>
    <scope>NUCLEOTIDE SEQUENCE [LARGE SCALE GENOMIC DNA]</scope>
    <source>
        <strain evidence="1 2">IJ1G</strain>
    </source>
</reference>
<name>A0A545V974_9HYPO</name>